<accession>A0AAW9R0T7</accession>
<dbReference type="PANTHER" id="PTHR30085">
    <property type="entry name" value="AMINO ACID ABC TRANSPORTER PERMEASE"/>
    <property type="match status" value="1"/>
</dbReference>
<keyword evidence="3" id="KW-0732">Signal</keyword>
<name>A0AAW9R0T7_9CHRO</name>
<evidence type="ECO:0000256" key="3">
    <source>
        <dbReference type="ARBA" id="ARBA00022729"/>
    </source>
</evidence>
<protein>
    <submittedName>
        <fullName evidence="5">Amino acid ABC transporter substrate-binding protein</fullName>
    </submittedName>
</protein>
<proteinExistence type="inferred from homology"/>
<dbReference type="Gene3D" id="3.40.190.10">
    <property type="entry name" value="Periplasmic binding protein-like II"/>
    <property type="match status" value="2"/>
</dbReference>
<dbReference type="PANTHER" id="PTHR30085:SF6">
    <property type="entry name" value="ABC TRANSPORTER GLUTAMINE-BINDING PROTEIN GLNH"/>
    <property type="match status" value="1"/>
</dbReference>
<gene>
    <name evidence="5" type="ORF">V0288_19415</name>
</gene>
<dbReference type="GO" id="GO:0006865">
    <property type="term" value="P:amino acid transport"/>
    <property type="evidence" value="ECO:0007669"/>
    <property type="project" value="TreeGrafter"/>
</dbReference>
<dbReference type="InterPro" id="IPR001638">
    <property type="entry name" value="Solute-binding_3/MltF_N"/>
</dbReference>
<sequence>MLKKAVFIAIIYLFFPIFPLKAIAETVLQRIDRTGELRVGTRKDAIPFSYLDSKTGQWTGYGFELTKLIQRRLETRLHKPVKLTVVESNLDSRFRQIEAGKTDISCNAATITEERLQTVDFSIPYFITGAQFLVRSDNIAKVNINGTLKGISIAYLANTTTADILRQIYPFADWRVVSDRAEGVTKLKKGEVKAIVSDGILLVGEIVRQGGNPRQFALMPRQPITTELYGCILPKNDPEWKNLVDSVIGSEENRRLRERWFNVKKSAFPYTILSEP</sequence>
<dbReference type="SMART" id="SM00062">
    <property type="entry name" value="PBPb"/>
    <property type="match status" value="1"/>
</dbReference>
<comment type="similarity">
    <text evidence="1">Belongs to the bacterial solute-binding protein 3 family.</text>
</comment>
<dbReference type="CDD" id="cd13688">
    <property type="entry name" value="PBP2_GltI_DEBP"/>
    <property type="match status" value="1"/>
</dbReference>
<organism evidence="5 6">
    <name type="scientific">Pannus brasiliensis CCIBt3594</name>
    <dbReference type="NCBI Taxonomy" id="1427578"/>
    <lineage>
        <taxon>Bacteria</taxon>
        <taxon>Bacillati</taxon>
        <taxon>Cyanobacteriota</taxon>
        <taxon>Cyanophyceae</taxon>
        <taxon>Oscillatoriophycideae</taxon>
        <taxon>Chroococcales</taxon>
        <taxon>Microcystaceae</taxon>
        <taxon>Pannus</taxon>
    </lineage>
</organism>
<evidence type="ECO:0000313" key="6">
    <source>
        <dbReference type="Proteomes" id="UP001328733"/>
    </source>
</evidence>
<reference evidence="5 6" key="1">
    <citation type="submission" date="2024-01" db="EMBL/GenBank/DDBJ databases">
        <title>Genomic insights into the taxonomy and metabolism of the cyanobacterium Pannus brasiliensis CCIBt3594.</title>
        <authorList>
            <person name="Machado M."/>
            <person name="Botero N.B."/>
            <person name="Andreote A.P.D."/>
            <person name="Feitosa A.M.T."/>
            <person name="Popin R."/>
            <person name="Sivonen K."/>
            <person name="Fiore M.F."/>
        </authorList>
    </citation>
    <scope>NUCLEOTIDE SEQUENCE [LARGE SCALE GENOMIC DNA]</scope>
    <source>
        <strain evidence="5 6">CCIBt3594</strain>
    </source>
</reference>
<dbReference type="SUPFAM" id="SSF53850">
    <property type="entry name" value="Periplasmic binding protein-like II"/>
    <property type="match status" value="1"/>
</dbReference>
<dbReference type="GO" id="GO:0030288">
    <property type="term" value="C:outer membrane-bounded periplasmic space"/>
    <property type="evidence" value="ECO:0007669"/>
    <property type="project" value="TreeGrafter"/>
</dbReference>
<dbReference type="Pfam" id="PF00497">
    <property type="entry name" value="SBP_bac_3"/>
    <property type="match status" value="1"/>
</dbReference>
<evidence type="ECO:0000313" key="5">
    <source>
        <dbReference type="EMBL" id="MEG3439304.1"/>
    </source>
</evidence>
<dbReference type="InterPro" id="IPR051455">
    <property type="entry name" value="Bact_solute-bind_prot3"/>
</dbReference>
<dbReference type="RefSeq" id="WP_332866790.1">
    <property type="nucleotide sequence ID" value="NZ_JBAFSM010000045.1"/>
</dbReference>
<dbReference type="GO" id="GO:0005576">
    <property type="term" value="C:extracellular region"/>
    <property type="evidence" value="ECO:0007669"/>
    <property type="project" value="TreeGrafter"/>
</dbReference>
<comment type="caution">
    <text evidence="5">The sequence shown here is derived from an EMBL/GenBank/DDBJ whole genome shotgun (WGS) entry which is preliminary data.</text>
</comment>
<evidence type="ECO:0000256" key="1">
    <source>
        <dbReference type="ARBA" id="ARBA00010333"/>
    </source>
</evidence>
<dbReference type="AlphaFoldDB" id="A0AAW9R0T7"/>
<keyword evidence="6" id="KW-1185">Reference proteome</keyword>
<dbReference type="Proteomes" id="UP001328733">
    <property type="component" value="Unassembled WGS sequence"/>
</dbReference>
<evidence type="ECO:0000259" key="4">
    <source>
        <dbReference type="SMART" id="SM00062"/>
    </source>
</evidence>
<feature type="domain" description="Solute-binding protein family 3/N-terminal" evidence="4">
    <location>
        <begin position="36"/>
        <end position="264"/>
    </location>
</feature>
<dbReference type="EMBL" id="JBAFSM010000045">
    <property type="protein sequence ID" value="MEG3439304.1"/>
    <property type="molecule type" value="Genomic_DNA"/>
</dbReference>
<evidence type="ECO:0000256" key="2">
    <source>
        <dbReference type="ARBA" id="ARBA00022448"/>
    </source>
</evidence>
<keyword evidence="2" id="KW-0813">Transport</keyword>